<protein>
    <submittedName>
        <fullName evidence="1">Uncharacterized protein</fullName>
    </submittedName>
</protein>
<name>A0A0K2VF14_LEPSM</name>
<dbReference type="AlphaFoldDB" id="A0A0K2VF14"/>
<evidence type="ECO:0000313" key="1">
    <source>
        <dbReference type="EMBL" id="CDW48767.1"/>
    </source>
</evidence>
<proteinExistence type="predicted"/>
<sequence>LWLLFDDEKEEGVELESSLGYESARILKHRLVLEEEEGTCPGLLKICILDCCTLHIFKNLLYLRTHFHL</sequence>
<organism evidence="1">
    <name type="scientific">Lepeophtheirus salmonis</name>
    <name type="common">Salmon louse</name>
    <name type="synonym">Caligus salmonis</name>
    <dbReference type="NCBI Taxonomy" id="72036"/>
    <lineage>
        <taxon>Eukaryota</taxon>
        <taxon>Metazoa</taxon>
        <taxon>Ecdysozoa</taxon>
        <taxon>Arthropoda</taxon>
        <taxon>Crustacea</taxon>
        <taxon>Multicrustacea</taxon>
        <taxon>Hexanauplia</taxon>
        <taxon>Copepoda</taxon>
        <taxon>Siphonostomatoida</taxon>
        <taxon>Caligidae</taxon>
        <taxon>Lepeophtheirus</taxon>
    </lineage>
</organism>
<accession>A0A0K2VF14</accession>
<dbReference type="EMBL" id="HACA01031406">
    <property type="protein sequence ID" value="CDW48767.1"/>
    <property type="molecule type" value="Transcribed_RNA"/>
</dbReference>
<feature type="non-terminal residue" evidence="1">
    <location>
        <position position="1"/>
    </location>
</feature>
<reference evidence="1" key="1">
    <citation type="submission" date="2014-05" db="EMBL/GenBank/DDBJ databases">
        <authorList>
            <person name="Chronopoulou M."/>
        </authorList>
    </citation>
    <scope>NUCLEOTIDE SEQUENCE</scope>
    <source>
        <tissue evidence="1">Whole organism</tissue>
    </source>
</reference>